<keyword evidence="4" id="KW-0479">Metal-binding</keyword>
<dbReference type="InterPro" id="IPR001932">
    <property type="entry name" value="PPM-type_phosphatase-like_dom"/>
</dbReference>
<reference evidence="10" key="1">
    <citation type="submission" date="2021-06" db="EMBL/GenBank/DDBJ databases">
        <authorList>
            <person name="Rolland C."/>
        </authorList>
    </citation>
    <scope>NUCLEOTIDE SEQUENCE</scope>
    <source>
        <strain evidence="10">347.936635</strain>
    </source>
</reference>
<dbReference type="GO" id="GO:0004722">
    <property type="term" value="F:protein serine/threonine phosphatase activity"/>
    <property type="evidence" value="ECO:0007669"/>
    <property type="project" value="UniProtKB-EC"/>
</dbReference>
<dbReference type="PROSITE" id="PS51746">
    <property type="entry name" value="PPM_2"/>
    <property type="match status" value="1"/>
</dbReference>
<comment type="similarity">
    <text evidence="2">Belongs to the PP2C family.</text>
</comment>
<dbReference type="PANTHER" id="PTHR13832:SF803">
    <property type="entry name" value="PROTEIN PHOSPHATASE 1G"/>
    <property type="match status" value="1"/>
</dbReference>
<evidence type="ECO:0000256" key="2">
    <source>
        <dbReference type="ARBA" id="ARBA00006702"/>
    </source>
</evidence>
<accession>A0A8F8KLM7</accession>
<proteinExistence type="inferred from homology"/>
<dbReference type="CDD" id="cd00143">
    <property type="entry name" value="PP2Cc"/>
    <property type="match status" value="1"/>
</dbReference>
<sequence>MAQVKCRYSKEPNAIATKTIATINQNVYPTISISSGFSSHQGRRPYQEDRPLMYSTKNGIIIGVLDGHAGAWVSQWLSEHFGHLLQVRLLEKSRCLTNSEKVCKELQNGFLQTDAYLYSIRRQYVRDDSGGSTVSGCLYFGSYPELARKLFVFNLGDSRTMVWKLDVEARRMHHVFTTRDHVPKDSVERERILRSGGWILPKEPVYRVNGVLAVSRSMGDFEFKRNGSQQYSGIWVPVSAVPSIEVVDLEPSAQYMVMSATDGLFEFDGIVNYLQTLMQTQTNLDPHFLAESVVSKALSESTDNVSAYISLITVNDS</sequence>
<evidence type="ECO:0000256" key="8">
    <source>
        <dbReference type="ARBA" id="ARBA00023211"/>
    </source>
</evidence>
<evidence type="ECO:0000256" key="6">
    <source>
        <dbReference type="ARBA" id="ARBA00022842"/>
    </source>
</evidence>
<dbReference type="InterPro" id="IPR036457">
    <property type="entry name" value="PPM-type-like_dom_sf"/>
</dbReference>
<dbReference type="Gene3D" id="3.60.40.10">
    <property type="entry name" value="PPM-type phosphatase domain"/>
    <property type="match status" value="1"/>
</dbReference>
<dbReference type="PANTHER" id="PTHR13832">
    <property type="entry name" value="PROTEIN PHOSPHATASE 2C"/>
    <property type="match status" value="1"/>
</dbReference>
<keyword evidence="6" id="KW-0460">Magnesium</keyword>
<evidence type="ECO:0000256" key="1">
    <source>
        <dbReference type="ARBA" id="ARBA00001936"/>
    </source>
</evidence>
<comment type="cofactor">
    <cofactor evidence="1">
        <name>Mn(2+)</name>
        <dbReference type="ChEBI" id="CHEBI:29035"/>
    </cofactor>
</comment>
<dbReference type="Pfam" id="PF00481">
    <property type="entry name" value="PP2C"/>
    <property type="match status" value="1"/>
</dbReference>
<evidence type="ECO:0000313" key="10">
    <source>
        <dbReference type="EMBL" id="QYA18659.1"/>
    </source>
</evidence>
<evidence type="ECO:0000256" key="7">
    <source>
        <dbReference type="ARBA" id="ARBA00022912"/>
    </source>
</evidence>
<evidence type="ECO:0000256" key="3">
    <source>
        <dbReference type="ARBA" id="ARBA00013081"/>
    </source>
</evidence>
<dbReference type="SUPFAM" id="SSF81606">
    <property type="entry name" value="PP2C-like"/>
    <property type="match status" value="1"/>
</dbReference>
<gene>
    <name evidence="10" type="ORF">KOM_12_391</name>
</gene>
<dbReference type="InterPro" id="IPR015655">
    <property type="entry name" value="PP2C"/>
</dbReference>
<dbReference type="GO" id="GO:0046872">
    <property type="term" value="F:metal ion binding"/>
    <property type="evidence" value="ECO:0007669"/>
    <property type="project" value="UniProtKB-KW"/>
</dbReference>
<keyword evidence="7" id="KW-0904">Protein phosphatase</keyword>
<evidence type="ECO:0000256" key="5">
    <source>
        <dbReference type="ARBA" id="ARBA00022801"/>
    </source>
</evidence>
<keyword evidence="8" id="KW-0464">Manganese</keyword>
<dbReference type="EMBL" id="MZ420154">
    <property type="protein sequence ID" value="QYA18659.1"/>
    <property type="molecule type" value="Genomic_DNA"/>
</dbReference>
<name>A0A8F8KLM7_9VIRU</name>
<dbReference type="SMART" id="SM00332">
    <property type="entry name" value="PP2Cc"/>
    <property type="match status" value="1"/>
</dbReference>
<organism evidence="10">
    <name type="scientific">Clandestinovirus</name>
    <dbReference type="NCBI Taxonomy" id="2831644"/>
    <lineage>
        <taxon>Viruses</taxon>
    </lineage>
</organism>
<protein>
    <recommendedName>
        <fullName evidence="3">protein-serine/threonine phosphatase</fullName>
        <ecNumber evidence="3">3.1.3.16</ecNumber>
    </recommendedName>
</protein>
<feature type="domain" description="PPM-type phosphatase" evidence="9">
    <location>
        <begin position="34"/>
        <end position="312"/>
    </location>
</feature>
<evidence type="ECO:0000256" key="4">
    <source>
        <dbReference type="ARBA" id="ARBA00022723"/>
    </source>
</evidence>
<evidence type="ECO:0000259" key="9">
    <source>
        <dbReference type="PROSITE" id="PS51746"/>
    </source>
</evidence>
<dbReference type="EC" id="3.1.3.16" evidence="3"/>
<keyword evidence="5" id="KW-0378">Hydrolase</keyword>